<proteinExistence type="predicted"/>
<evidence type="ECO:0000259" key="2">
    <source>
        <dbReference type="Pfam" id="PF16087"/>
    </source>
</evidence>
<dbReference type="AlphaFoldDB" id="A0A5E4PT25"/>
<dbReference type="SUPFAM" id="SSF46689">
    <property type="entry name" value="Homeodomain-like"/>
    <property type="match status" value="1"/>
</dbReference>
<reference evidence="3 4" key="1">
    <citation type="submission" date="2017-07" db="EMBL/GenBank/DDBJ databases">
        <authorList>
            <person name="Talla V."/>
            <person name="Backstrom N."/>
        </authorList>
    </citation>
    <scope>NUCLEOTIDE SEQUENCE [LARGE SCALE GENOMIC DNA]</scope>
</reference>
<evidence type="ECO:0000313" key="3">
    <source>
        <dbReference type="EMBL" id="VVC88255.1"/>
    </source>
</evidence>
<dbReference type="InterPro" id="IPR032135">
    <property type="entry name" value="DUF4817"/>
</dbReference>
<keyword evidence="4" id="KW-1185">Reference proteome</keyword>
<protein>
    <recommendedName>
        <fullName evidence="2">DUF4817 domain-containing protein</fullName>
    </recommendedName>
</protein>
<accession>A0A5E4PT25</accession>
<dbReference type="Proteomes" id="UP000324832">
    <property type="component" value="Unassembled WGS sequence"/>
</dbReference>
<sequence length="103" mass="11759">MSHWSGAHRAYAVEQYLLNGNSPIRARRAFCLHYNIRRLSDGPSTQLIRTWVQRFREEGTMINRPPPGPSTSAATPERVAQVRQEILRNPRKSSALLVESMCL</sequence>
<evidence type="ECO:0000313" key="4">
    <source>
        <dbReference type="Proteomes" id="UP000324832"/>
    </source>
</evidence>
<dbReference type="Pfam" id="PF16087">
    <property type="entry name" value="DUF4817"/>
    <property type="match status" value="1"/>
</dbReference>
<gene>
    <name evidence="3" type="ORF">LSINAPIS_LOCUS1673</name>
</gene>
<dbReference type="InterPro" id="IPR009057">
    <property type="entry name" value="Homeodomain-like_sf"/>
</dbReference>
<dbReference type="GO" id="GO:0005634">
    <property type="term" value="C:nucleus"/>
    <property type="evidence" value="ECO:0007669"/>
    <property type="project" value="UniProtKB-SubCell"/>
</dbReference>
<comment type="subcellular location">
    <subcellularLocation>
        <location evidence="1">Nucleus</location>
    </subcellularLocation>
</comment>
<organism evidence="3 4">
    <name type="scientific">Leptidea sinapis</name>
    <dbReference type="NCBI Taxonomy" id="189913"/>
    <lineage>
        <taxon>Eukaryota</taxon>
        <taxon>Metazoa</taxon>
        <taxon>Ecdysozoa</taxon>
        <taxon>Arthropoda</taxon>
        <taxon>Hexapoda</taxon>
        <taxon>Insecta</taxon>
        <taxon>Pterygota</taxon>
        <taxon>Neoptera</taxon>
        <taxon>Endopterygota</taxon>
        <taxon>Lepidoptera</taxon>
        <taxon>Glossata</taxon>
        <taxon>Ditrysia</taxon>
        <taxon>Papilionoidea</taxon>
        <taxon>Pieridae</taxon>
        <taxon>Dismorphiinae</taxon>
        <taxon>Leptidea</taxon>
    </lineage>
</organism>
<name>A0A5E4PT25_9NEOP</name>
<dbReference type="EMBL" id="FZQP02000271">
    <property type="protein sequence ID" value="VVC88255.1"/>
    <property type="molecule type" value="Genomic_DNA"/>
</dbReference>
<evidence type="ECO:0000256" key="1">
    <source>
        <dbReference type="ARBA" id="ARBA00004123"/>
    </source>
</evidence>
<feature type="domain" description="DUF4817" evidence="2">
    <location>
        <begin position="5"/>
        <end position="60"/>
    </location>
</feature>